<reference evidence="2 3" key="1">
    <citation type="journal article" date="2012" name="Genome Biol.">
        <title>The genome of the polar eukaryotic microalga coccomyxa subellipsoidea reveals traits of cold adaptation.</title>
        <authorList>
            <person name="Blanc G."/>
            <person name="Agarkova I."/>
            <person name="Grimwood J."/>
            <person name="Kuo A."/>
            <person name="Brueggeman A."/>
            <person name="Dunigan D."/>
            <person name="Gurnon J."/>
            <person name="Ladunga I."/>
            <person name="Lindquist E."/>
            <person name="Lucas S."/>
            <person name="Pangilinan J."/>
            <person name="Proschold T."/>
            <person name="Salamov A."/>
            <person name="Schmutz J."/>
            <person name="Weeks D."/>
            <person name="Yamada T."/>
            <person name="Claverie J.M."/>
            <person name="Grigoriev I."/>
            <person name="Van Etten J."/>
            <person name="Lomsadze A."/>
            <person name="Borodovsky M."/>
        </authorList>
    </citation>
    <scope>NUCLEOTIDE SEQUENCE [LARGE SCALE GENOMIC DNA]</scope>
    <source>
        <strain evidence="2 3">C-169</strain>
    </source>
</reference>
<dbReference type="OrthoDB" id="10464658at2759"/>
<gene>
    <name evidence="2" type="ORF">COCSUDRAFT_54360</name>
</gene>
<feature type="transmembrane region" description="Helical" evidence="1">
    <location>
        <begin position="6"/>
        <end position="23"/>
    </location>
</feature>
<accession>I0YQA5</accession>
<feature type="transmembrane region" description="Helical" evidence="1">
    <location>
        <begin position="189"/>
        <end position="211"/>
    </location>
</feature>
<keyword evidence="3" id="KW-1185">Reference proteome</keyword>
<evidence type="ECO:0000313" key="2">
    <source>
        <dbReference type="EMBL" id="EIE20574.1"/>
    </source>
</evidence>
<proteinExistence type="predicted"/>
<keyword evidence="1" id="KW-1133">Transmembrane helix</keyword>
<feature type="transmembrane region" description="Helical" evidence="1">
    <location>
        <begin position="78"/>
        <end position="101"/>
    </location>
</feature>
<dbReference type="AlphaFoldDB" id="I0YQA5"/>
<dbReference type="EMBL" id="AGSI01000015">
    <property type="protein sequence ID" value="EIE20574.1"/>
    <property type="molecule type" value="Genomic_DNA"/>
</dbReference>
<comment type="caution">
    <text evidence="2">The sequence shown here is derived from an EMBL/GenBank/DDBJ whole genome shotgun (WGS) entry which is preliminary data.</text>
</comment>
<evidence type="ECO:0000313" key="3">
    <source>
        <dbReference type="Proteomes" id="UP000007264"/>
    </source>
</evidence>
<name>I0YQA5_COCSC</name>
<feature type="transmembrane region" description="Helical" evidence="1">
    <location>
        <begin position="44"/>
        <end position="66"/>
    </location>
</feature>
<organism evidence="2 3">
    <name type="scientific">Coccomyxa subellipsoidea (strain C-169)</name>
    <name type="common">Green microalga</name>
    <dbReference type="NCBI Taxonomy" id="574566"/>
    <lineage>
        <taxon>Eukaryota</taxon>
        <taxon>Viridiplantae</taxon>
        <taxon>Chlorophyta</taxon>
        <taxon>core chlorophytes</taxon>
        <taxon>Trebouxiophyceae</taxon>
        <taxon>Trebouxiophyceae incertae sedis</taxon>
        <taxon>Coccomyxaceae</taxon>
        <taxon>Coccomyxa</taxon>
        <taxon>Coccomyxa subellipsoidea</taxon>
    </lineage>
</organism>
<keyword evidence="1" id="KW-0472">Membrane</keyword>
<protein>
    <submittedName>
        <fullName evidence="2">Uncharacterized protein</fullName>
    </submittedName>
</protein>
<dbReference type="RefSeq" id="XP_005645118.1">
    <property type="nucleotide sequence ID" value="XM_005645061.1"/>
</dbReference>
<sequence>MMAQWGEIFTTVQYYLLGLGFIFPNKRDELAFLQYVGKRNVPRASFLHSASCIAWLLYLVIMLIFASTDQNERWRYTMAGDLMAFTALSDICAVIAAQWLFQWYYRWHEHLKAGLAIISICTIMQAGILLQGKEPSLLNAPIILLLHAIKLTIDQVRLSTAVWLWALQLGALLLMSVGQQFEGTGGSEIHPLVQVLLFFSIFGVIALGIALEARTRLHFCRLHDRPRGALGNFWECVNVCLILCKGATRKGILKMGILLRYPLNFTKQF</sequence>
<dbReference type="KEGG" id="csl:COCSUDRAFT_54360"/>
<dbReference type="Proteomes" id="UP000007264">
    <property type="component" value="Unassembled WGS sequence"/>
</dbReference>
<evidence type="ECO:0000256" key="1">
    <source>
        <dbReference type="SAM" id="Phobius"/>
    </source>
</evidence>
<keyword evidence="1" id="KW-0812">Transmembrane</keyword>
<feature type="transmembrane region" description="Helical" evidence="1">
    <location>
        <begin position="160"/>
        <end position="177"/>
    </location>
</feature>
<dbReference type="GeneID" id="17038550"/>